<sequence length="372" mass="37154">MTEHEATSGQDTTATGTESSSTVFVRAGAGGWGPGLTLRADETRTKVLSVTGGGIHPVAQKIADLTGAEAVDGFNTTVPDDEVVAAVINCGGTARIGVYPRKGIPTVDVYPGAPGGPLAKFITEELFVSAVGMNEIARSTSDGEVESAKGTSTAEGDGAPGGAASSGGAVPPRGDRPSASAVAATLPVGGPLGKAFNAVTNVFVGFGSAVGTFVNTMLAAGRQTVDLTLKTILPFMAYVSLLLGIVMYTGVAEWMGQVLSPIASNPFGLLAISFVVALPFLSPVLGPGAAIAQVVGTLMGSQIAIGALPVQYALPTLFAINGQVGCDFVPVGLALGEAKPETVAVGTPAVLISRMITSPLAVVIAWAASFGL</sequence>
<dbReference type="InterPro" id="IPR011618">
    <property type="entry name" value="PTS_EIIBC_GUT_N"/>
</dbReference>
<dbReference type="PANTHER" id="PTHR39427">
    <property type="match status" value="1"/>
</dbReference>
<keyword evidence="6" id="KW-1185">Reference proteome</keyword>
<dbReference type="Pfam" id="PF03612">
    <property type="entry name" value="EIIBC-GUT_N"/>
    <property type="match status" value="1"/>
</dbReference>
<accession>A0ABP4G4C3</accession>
<dbReference type="PANTHER" id="PTHR39427:SF1">
    <property type="entry name" value="PTS SYSTEM GLUCITOL_SORBITOL-SPECIFIC EIIB COMPONENT"/>
    <property type="match status" value="1"/>
</dbReference>
<protein>
    <submittedName>
        <fullName evidence="5">PTS glucitol/sorbitol transporter subunit IIB</fullName>
    </submittedName>
</protein>
<feature type="compositionally biased region" description="Polar residues" evidence="2">
    <location>
        <begin position="7"/>
        <end position="23"/>
    </location>
</feature>
<keyword evidence="3" id="KW-0812">Transmembrane</keyword>
<evidence type="ECO:0000256" key="2">
    <source>
        <dbReference type="SAM" id="MobiDB-lite"/>
    </source>
</evidence>
<feature type="region of interest" description="Disordered" evidence="2">
    <location>
        <begin position="139"/>
        <end position="180"/>
    </location>
</feature>
<dbReference type="Proteomes" id="UP001500467">
    <property type="component" value="Unassembled WGS sequence"/>
</dbReference>
<gene>
    <name evidence="5" type="ORF">GCM10009675_20790</name>
</gene>
<evidence type="ECO:0000313" key="6">
    <source>
        <dbReference type="Proteomes" id="UP001500467"/>
    </source>
</evidence>
<comment type="caution">
    <text evidence="5">The sequence shown here is derived from an EMBL/GenBank/DDBJ whole genome shotgun (WGS) entry which is preliminary data.</text>
</comment>
<dbReference type="EMBL" id="BAAALM010000007">
    <property type="protein sequence ID" value="GAA1203185.1"/>
    <property type="molecule type" value="Genomic_DNA"/>
</dbReference>
<dbReference type="Pfam" id="PF07663">
    <property type="entry name" value="EIIBC-GUT_C"/>
    <property type="match status" value="1"/>
</dbReference>
<dbReference type="InterPro" id="IPR011638">
    <property type="entry name" value="PTS_EIIBC_GUT_C"/>
</dbReference>
<proteinExistence type="predicted"/>
<feature type="domain" description="PTS EIIB type-5" evidence="4">
    <location>
        <begin position="19"/>
        <end position="233"/>
    </location>
</feature>
<feature type="transmembrane region" description="Helical" evidence="3">
    <location>
        <begin position="267"/>
        <end position="292"/>
    </location>
</feature>
<feature type="region of interest" description="Disordered" evidence="2">
    <location>
        <begin position="1"/>
        <end position="23"/>
    </location>
</feature>
<evidence type="ECO:0000259" key="4">
    <source>
        <dbReference type="PROSITE" id="PS51102"/>
    </source>
</evidence>
<dbReference type="InterPro" id="IPR004702">
    <property type="entry name" value="PTS_sorb_EIIBC"/>
</dbReference>
<reference evidence="6" key="1">
    <citation type="journal article" date="2019" name="Int. J. Syst. Evol. Microbiol.">
        <title>The Global Catalogue of Microorganisms (GCM) 10K type strain sequencing project: providing services to taxonomists for standard genome sequencing and annotation.</title>
        <authorList>
            <consortium name="The Broad Institute Genomics Platform"/>
            <consortium name="The Broad Institute Genome Sequencing Center for Infectious Disease"/>
            <person name="Wu L."/>
            <person name="Ma J."/>
        </authorList>
    </citation>
    <scope>NUCLEOTIDE SEQUENCE [LARGE SCALE GENOMIC DNA]</scope>
    <source>
        <strain evidence="6">JCM 13022</strain>
    </source>
</reference>
<dbReference type="PROSITE" id="PS51102">
    <property type="entry name" value="PTS_EIIB_TYPE_5"/>
    <property type="match status" value="1"/>
</dbReference>
<dbReference type="RefSeq" id="WP_253853126.1">
    <property type="nucleotide sequence ID" value="NZ_BAAALM010000007.1"/>
</dbReference>
<keyword evidence="3" id="KW-0472">Membrane</keyword>
<name>A0ABP4G4C3_9PSEU</name>
<feature type="transmembrane region" description="Helical" evidence="3">
    <location>
        <begin position="232"/>
        <end position="255"/>
    </location>
</feature>
<evidence type="ECO:0000256" key="1">
    <source>
        <dbReference type="PROSITE-ProRule" id="PRU00425"/>
    </source>
</evidence>
<evidence type="ECO:0000256" key="3">
    <source>
        <dbReference type="SAM" id="Phobius"/>
    </source>
</evidence>
<evidence type="ECO:0000313" key="5">
    <source>
        <dbReference type="EMBL" id="GAA1203185.1"/>
    </source>
</evidence>
<feature type="modified residue" description="Phosphocysteine; by EIIA" evidence="1">
    <location>
        <position position="90"/>
    </location>
</feature>
<keyword evidence="3" id="KW-1133">Transmembrane helix</keyword>
<feature type="transmembrane region" description="Helical" evidence="3">
    <location>
        <begin position="202"/>
        <end position="220"/>
    </location>
</feature>
<organism evidence="5 6">
    <name type="scientific">Prauserella alba</name>
    <dbReference type="NCBI Taxonomy" id="176898"/>
    <lineage>
        <taxon>Bacteria</taxon>
        <taxon>Bacillati</taxon>
        <taxon>Actinomycetota</taxon>
        <taxon>Actinomycetes</taxon>
        <taxon>Pseudonocardiales</taxon>
        <taxon>Pseudonocardiaceae</taxon>
        <taxon>Prauserella</taxon>
    </lineage>
</organism>